<dbReference type="Proteomes" id="UP000826195">
    <property type="component" value="Unassembled WGS sequence"/>
</dbReference>
<keyword evidence="3" id="KW-1185">Reference proteome</keyword>
<gene>
    <name evidence="2" type="ORF">KQX54_020926</name>
</gene>
<accession>A0AAV7IGF8</accession>
<proteinExistence type="predicted"/>
<evidence type="ECO:0000313" key="2">
    <source>
        <dbReference type="EMBL" id="KAH0550826.1"/>
    </source>
</evidence>
<organism evidence="2 3">
    <name type="scientific">Cotesia glomerata</name>
    <name type="common">Lepidopteran parasitic wasp</name>
    <name type="synonym">Apanteles glomeratus</name>
    <dbReference type="NCBI Taxonomy" id="32391"/>
    <lineage>
        <taxon>Eukaryota</taxon>
        <taxon>Metazoa</taxon>
        <taxon>Ecdysozoa</taxon>
        <taxon>Arthropoda</taxon>
        <taxon>Hexapoda</taxon>
        <taxon>Insecta</taxon>
        <taxon>Pterygota</taxon>
        <taxon>Neoptera</taxon>
        <taxon>Endopterygota</taxon>
        <taxon>Hymenoptera</taxon>
        <taxon>Apocrita</taxon>
        <taxon>Ichneumonoidea</taxon>
        <taxon>Braconidae</taxon>
        <taxon>Microgastrinae</taxon>
        <taxon>Cotesia</taxon>
    </lineage>
</organism>
<evidence type="ECO:0000313" key="3">
    <source>
        <dbReference type="Proteomes" id="UP000826195"/>
    </source>
</evidence>
<dbReference type="AlphaFoldDB" id="A0AAV7IGF8"/>
<feature type="region of interest" description="Disordered" evidence="1">
    <location>
        <begin position="32"/>
        <end position="58"/>
    </location>
</feature>
<comment type="caution">
    <text evidence="2">The sequence shown here is derived from an EMBL/GenBank/DDBJ whole genome shotgun (WGS) entry which is preliminary data.</text>
</comment>
<reference evidence="2 3" key="1">
    <citation type="journal article" date="2021" name="J. Hered.">
        <title>A chromosome-level genome assembly of the parasitoid wasp, Cotesia glomerata (Hymenoptera: Braconidae).</title>
        <authorList>
            <person name="Pinto B.J."/>
            <person name="Weis J.J."/>
            <person name="Gamble T."/>
            <person name="Ode P.J."/>
            <person name="Paul R."/>
            <person name="Zaspel J.M."/>
        </authorList>
    </citation>
    <scope>NUCLEOTIDE SEQUENCE [LARGE SCALE GENOMIC DNA]</scope>
    <source>
        <strain evidence="2">CgM1</strain>
    </source>
</reference>
<protein>
    <submittedName>
        <fullName evidence="2">Uncharacterized protein</fullName>
    </submittedName>
</protein>
<evidence type="ECO:0000256" key="1">
    <source>
        <dbReference type="SAM" id="MobiDB-lite"/>
    </source>
</evidence>
<sequence length="128" mass="14141">MRCDIQLVRRPMTNCEAASGLQQRAVSDNVKRGMKWTKRSSVSPEPPAESKEQVSNNILDVDKCERQRSSDISIAGSRARPDLAWIGGEGARGAGALYYCVLLECSAVSSTTDTQYYTQHTGEYAMEF</sequence>
<dbReference type="EMBL" id="JAHXZJ010001864">
    <property type="protein sequence ID" value="KAH0550826.1"/>
    <property type="molecule type" value="Genomic_DNA"/>
</dbReference>
<name>A0AAV7IGF8_COTGL</name>